<dbReference type="EC" id="2.3.2.27" evidence="5 18"/>
<feature type="domain" description="U-box" evidence="20">
    <location>
        <begin position="1"/>
        <end position="75"/>
    </location>
</feature>
<evidence type="ECO:0000256" key="11">
    <source>
        <dbReference type="ARBA" id="ARBA00022737"/>
    </source>
</evidence>
<dbReference type="GO" id="GO:0070534">
    <property type="term" value="P:protein K63-linked ubiquitination"/>
    <property type="evidence" value="ECO:0007669"/>
    <property type="project" value="UniProtKB-UniRule"/>
</dbReference>
<evidence type="ECO:0000256" key="9">
    <source>
        <dbReference type="ARBA" id="ARBA00022679"/>
    </source>
</evidence>
<evidence type="ECO:0000256" key="19">
    <source>
        <dbReference type="SAM" id="MobiDB-lite"/>
    </source>
</evidence>
<dbReference type="InterPro" id="IPR038959">
    <property type="entry name" value="Prp19"/>
</dbReference>
<dbReference type="GO" id="GO:0006281">
    <property type="term" value="P:DNA repair"/>
    <property type="evidence" value="ECO:0007669"/>
    <property type="project" value="UniProtKB-KW"/>
</dbReference>
<dbReference type="PANTHER" id="PTHR43995">
    <property type="entry name" value="PRE-MRNA-PROCESSING FACTOR 19"/>
    <property type="match status" value="1"/>
</dbReference>
<accession>A0A7E4V105</accession>
<dbReference type="GO" id="GO:0005737">
    <property type="term" value="C:cytoplasm"/>
    <property type="evidence" value="ECO:0007669"/>
    <property type="project" value="TreeGrafter"/>
</dbReference>
<dbReference type="Gene3D" id="3.30.40.10">
    <property type="entry name" value="Zinc/RING finger domain, C3HC4 (zinc finger)"/>
    <property type="match status" value="1"/>
</dbReference>
<dbReference type="UniPathway" id="UPA00143"/>
<evidence type="ECO:0000256" key="18">
    <source>
        <dbReference type="RuleBase" id="RU367101"/>
    </source>
</evidence>
<reference evidence="22" key="2">
    <citation type="submission" date="2020-10" db="UniProtKB">
        <authorList>
            <consortium name="WormBaseParasite"/>
        </authorList>
    </citation>
    <scope>IDENTIFICATION</scope>
</reference>
<feature type="repeat" description="WD" evidence="17">
    <location>
        <begin position="380"/>
        <end position="421"/>
    </location>
</feature>
<dbReference type="SMART" id="SM00320">
    <property type="entry name" value="WD40"/>
    <property type="match status" value="6"/>
</dbReference>
<dbReference type="GO" id="GO:0061630">
    <property type="term" value="F:ubiquitin protein ligase activity"/>
    <property type="evidence" value="ECO:0007669"/>
    <property type="project" value="UniProtKB-UniRule"/>
</dbReference>
<evidence type="ECO:0000256" key="10">
    <source>
        <dbReference type="ARBA" id="ARBA00022728"/>
    </source>
</evidence>
<dbReference type="InterPro" id="IPR036322">
    <property type="entry name" value="WD40_repeat_dom_sf"/>
</dbReference>
<evidence type="ECO:0000256" key="8">
    <source>
        <dbReference type="ARBA" id="ARBA00022664"/>
    </source>
</evidence>
<evidence type="ECO:0000256" key="7">
    <source>
        <dbReference type="ARBA" id="ARBA00022574"/>
    </source>
</evidence>
<dbReference type="Proteomes" id="UP000492821">
    <property type="component" value="Unassembled WGS sequence"/>
</dbReference>
<dbReference type="Pfam" id="PF08606">
    <property type="entry name" value="Prp19"/>
    <property type="match status" value="1"/>
</dbReference>
<dbReference type="PROSITE" id="PS50294">
    <property type="entry name" value="WD_REPEATS_REGION"/>
    <property type="match status" value="2"/>
</dbReference>
<evidence type="ECO:0000256" key="2">
    <source>
        <dbReference type="ARBA" id="ARBA00004123"/>
    </source>
</evidence>
<dbReference type="InterPro" id="IPR013083">
    <property type="entry name" value="Znf_RING/FYVE/PHD"/>
</dbReference>
<evidence type="ECO:0000256" key="1">
    <source>
        <dbReference type="ARBA" id="ARBA00000900"/>
    </source>
</evidence>
<keyword evidence="15 18" id="KW-0234">DNA repair</keyword>
<keyword evidence="10 18" id="KW-0747">Spliceosome</keyword>
<dbReference type="SUPFAM" id="SSF50978">
    <property type="entry name" value="WD40 repeat-like"/>
    <property type="match status" value="1"/>
</dbReference>
<protein>
    <recommendedName>
        <fullName evidence="6 18">Pre-mRNA-processing factor 19</fullName>
        <ecNumber evidence="5 18">2.3.2.27</ecNumber>
    </recommendedName>
</protein>
<reference evidence="21" key="1">
    <citation type="journal article" date="2013" name="Genetics">
        <title>The draft genome and transcriptome of Panagrellus redivivus are shaped by the harsh demands of a free-living lifestyle.</title>
        <authorList>
            <person name="Srinivasan J."/>
            <person name="Dillman A.R."/>
            <person name="Macchietto M.G."/>
            <person name="Heikkinen L."/>
            <person name="Lakso M."/>
            <person name="Fracchia K.M."/>
            <person name="Antoshechkin I."/>
            <person name="Mortazavi A."/>
            <person name="Wong G."/>
            <person name="Sternberg P.W."/>
        </authorList>
    </citation>
    <scope>NUCLEOTIDE SEQUENCE [LARGE SCALE GENOMIC DNA]</scope>
    <source>
        <strain evidence="21">MT8872</strain>
    </source>
</reference>
<dbReference type="InterPro" id="IPR015943">
    <property type="entry name" value="WD40/YVTN_repeat-like_dom_sf"/>
</dbReference>
<keyword evidence="21" id="KW-1185">Reference proteome</keyword>
<comment type="subcellular location">
    <subcellularLocation>
        <location evidence="2 18">Nucleus</location>
    </subcellularLocation>
</comment>
<dbReference type="GO" id="GO:0071006">
    <property type="term" value="C:U2-type catalytic step 1 spliceosome"/>
    <property type="evidence" value="ECO:0007669"/>
    <property type="project" value="TreeGrafter"/>
</dbReference>
<dbReference type="PROSITE" id="PS51698">
    <property type="entry name" value="U_BOX"/>
    <property type="match status" value="1"/>
</dbReference>
<keyword evidence="13 18" id="KW-0833">Ubl conjugation pathway</keyword>
<dbReference type="CDD" id="cd00200">
    <property type="entry name" value="WD40"/>
    <property type="match status" value="1"/>
</dbReference>
<evidence type="ECO:0000256" key="12">
    <source>
        <dbReference type="ARBA" id="ARBA00022763"/>
    </source>
</evidence>
<keyword evidence="8 18" id="KW-0507">mRNA processing</keyword>
<dbReference type="InterPro" id="IPR001680">
    <property type="entry name" value="WD40_rpt"/>
</dbReference>
<dbReference type="FunFam" id="3.30.40.10:FF:000027">
    <property type="entry name" value="Pre-mRNA-processing factor 19, putative"/>
    <property type="match status" value="1"/>
</dbReference>
<dbReference type="AlphaFoldDB" id="A0A7E4V105"/>
<feature type="repeat" description="WD" evidence="17">
    <location>
        <begin position="244"/>
        <end position="276"/>
    </location>
</feature>
<evidence type="ECO:0000313" key="21">
    <source>
        <dbReference type="Proteomes" id="UP000492821"/>
    </source>
</evidence>
<keyword evidence="11" id="KW-0677">Repeat</keyword>
<comment type="subunit">
    <text evidence="18">Homotetramer.</text>
</comment>
<evidence type="ECO:0000259" key="20">
    <source>
        <dbReference type="PROSITE" id="PS51698"/>
    </source>
</evidence>
<dbReference type="InterPro" id="IPR019775">
    <property type="entry name" value="WD40_repeat_CS"/>
</dbReference>
<evidence type="ECO:0000256" key="14">
    <source>
        <dbReference type="ARBA" id="ARBA00023187"/>
    </source>
</evidence>
<evidence type="ECO:0000256" key="17">
    <source>
        <dbReference type="PROSITE-ProRule" id="PRU00221"/>
    </source>
</evidence>
<dbReference type="SUPFAM" id="SSF57850">
    <property type="entry name" value="RING/U-box"/>
    <property type="match status" value="1"/>
</dbReference>
<evidence type="ECO:0000256" key="4">
    <source>
        <dbReference type="ARBA" id="ARBA00006388"/>
    </source>
</evidence>
<comment type="pathway">
    <text evidence="3 18">Protein modification; protein ubiquitination.</text>
</comment>
<organism evidence="21 22">
    <name type="scientific">Panagrellus redivivus</name>
    <name type="common">Microworm</name>
    <dbReference type="NCBI Taxonomy" id="6233"/>
    <lineage>
        <taxon>Eukaryota</taxon>
        <taxon>Metazoa</taxon>
        <taxon>Ecdysozoa</taxon>
        <taxon>Nematoda</taxon>
        <taxon>Chromadorea</taxon>
        <taxon>Rhabditida</taxon>
        <taxon>Tylenchina</taxon>
        <taxon>Panagrolaimomorpha</taxon>
        <taxon>Panagrolaimoidea</taxon>
        <taxon>Panagrolaimidae</taxon>
        <taxon>Panagrellus</taxon>
    </lineage>
</organism>
<keyword evidence="16 18" id="KW-0539">Nucleus</keyword>
<evidence type="ECO:0000313" key="22">
    <source>
        <dbReference type="WBParaSite" id="Pan_g14947.t1"/>
    </source>
</evidence>
<keyword evidence="7 17" id="KW-0853">WD repeat</keyword>
<keyword evidence="14 18" id="KW-0508">mRNA splicing</keyword>
<evidence type="ECO:0000256" key="3">
    <source>
        <dbReference type="ARBA" id="ARBA00004906"/>
    </source>
</evidence>
<keyword evidence="12 18" id="KW-0227">DNA damage</keyword>
<dbReference type="PROSITE" id="PS00678">
    <property type="entry name" value="WD_REPEATS_1"/>
    <property type="match status" value="1"/>
</dbReference>
<proteinExistence type="inferred from homology"/>
<dbReference type="InterPro" id="IPR055340">
    <property type="entry name" value="RING-Ubox_PRP19"/>
</dbReference>
<dbReference type="SMART" id="SM00504">
    <property type="entry name" value="Ubox"/>
    <property type="match status" value="1"/>
</dbReference>
<dbReference type="InterPro" id="IPR003613">
    <property type="entry name" value="Ubox_domain"/>
</dbReference>
<dbReference type="GO" id="GO:0000398">
    <property type="term" value="P:mRNA splicing, via spliceosome"/>
    <property type="evidence" value="ECO:0007669"/>
    <property type="project" value="InterPro"/>
</dbReference>
<evidence type="ECO:0000256" key="6">
    <source>
        <dbReference type="ARBA" id="ARBA00015618"/>
    </source>
</evidence>
<comment type="function">
    <text evidence="18">Ubiquitin-protein ligase which is mainly involved pre-mRNA splicing and DNA repair. Required for pre-mRNA splicing as component of the spliceosome.</text>
</comment>
<dbReference type="Gene3D" id="2.130.10.10">
    <property type="entry name" value="YVTN repeat-like/Quinoprotein amine dehydrogenase"/>
    <property type="match status" value="1"/>
</dbReference>
<name>A0A7E4V105_PANRE</name>
<dbReference type="PANTHER" id="PTHR43995:SF1">
    <property type="entry name" value="PRE-MRNA-PROCESSING FACTOR 19"/>
    <property type="match status" value="1"/>
</dbReference>
<evidence type="ECO:0000256" key="5">
    <source>
        <dbReference type="ARBA" id="ARBA00012483"/>
    </source>
</evidence>
<dbReference type="GO" id="GO:0000974">
    <property type="term" value="C:Prp19 complex"/>
    <property type="evidence" value="ECO:0007669"/>
    <property type="project" value="UniProtKB-UniRule"/>
</dbReference>
<dbReference type="InterPro" id="IPR013915">
    <property type="entry name" value="Prp19_cc"/>
</dbReference>
<comment type="similarity">
    <text evidence="4 18">Belongs to the WD repeat PRP19 family.</text>
</comment>
<feature type="region of interest" description="Disordered" evidence="19">
    <location>
        <begin position="166"/>
        <end position="185"/>
    </location>
</feature>
<comment type="catalytic activity">
    <reaction evidence="1 18">
        <text>S-ubiquitinyl-[E2 ubiquitin-conjugating enzyme]-L-cysteine + [acceptor protein]-L-lysine = [E2 ubiquitin-conjugating enzyme]-L-cysteine + N(6)-ubiquitinyl-[acceptor protein]-L-lysine.</text>
        <dbReference type="EC" id="2.3.2.27"/>
    </reaction>
</comment>
<dbReference type="Pfam" id="PF00400">
    <property type="entry name" value="WD40"/>
    <property type="match status" value="4"/>
</dbReference>
<evidence type="ECO:0000256" key="15">
    <source>
        <dbReference type="ARBA" id="ARBA00023204"/>
    </source>
</evidence>
<evidence type="ECO:0000256" key="13">
    <source>
        <dbReference type="ARBA" id="ARBA00022786"/>
    </source>
</evidence>
<keyword evidence="9 18" id="KW-0808">Transferase</keyword>
<sequence length="496" mass="54704">MSRILCTISGQPTEDPVVSPVSGAIFDKTLITKYIGEFGKDPTNDAELTAAQLIPVQLNNHISETLRPQTASIPALLKSLQNEWEVNMVYTYRIRRELQRARQELSHALYRNDASVRTISRLTAQLAAARTSLAGLERADPVTAMETDTNDELGLDQELVEQIDARAGELSQSRRGRSKEAPAEDARIDDIEKMELKTENKNLHDSTPAGITCLDVKENITATGGNDKKVILYNVQSDTVEATFVGHKKKISKVLLLPDKETVVSGGFDSQIRTWKKGSEIPVAVYKHHEGAITDLDLHPLGTHFLSVSTEGLWSFNDIDAGKTTLKKNMYQYLPQPESANAYSFGSGKIHPDGILLGMGTAGGVLYVWDLREQSVAAEFPDHGSQVTSIGFSENGYHLAAGTANGLLKMWDLRKLNSFKTVELSTSEIKQVSFDNYGTYLATASGTTAKVFHLKSWKETNAFDHDDIVTGIRFGPHARSLVTTSLDRKLRRFVVP</sequence>
<dbReference type="PROSITE" id="PS50082">
    <property type="entry name" value="WD_REPEATS_2"/>
    <property type="match status" value="2"/>
</dbReference>
<evidence type="ECO:0000256" key="16">
    <source>
        <dbReference type="ARBA" id="ARBA00023242"/>
    </source>
</evidence>
<dbReference type="WBParaSite" id="Pan_g14947.t1">
    <property type="protein sequence ID" value="Pan_g14947.t1"/>
    <property type="gene ID" value="Pan_g14947"/>
</dbReference>
<dbReference type="CDD" id="cd16656">
    <property type="entry name" value="RING-Ubox_PRP19"/>
    <property type="match status" value="1"/>
</dbReference>